<organism evidence="6">
    <name type="scientific">uncultured Solirubrobacteraceae bacterium</name>
    <dbReference type="NCBI Taxonomy" id="1162706"/>
    <lineage>
        <taxon>Bacteria</taxon>
        <taxon>Bacillati</taxon>
        <taxon>Actinomycetota</taxon>
        <taxon>Thermoleophilia</taxon>
        <taxon>Solirubrobacterales</taxon>
        <taxon>Solirubrobacteraceae</taxon>
        <taxon>environmental samples</taxon>
    </lineage>
</organism>
<dbReference type="InterPro" id="IPR001296">
    <property type="entry name" value="Glyco_trans_1"/>
</dbReference>
<keyword evidence="2" id="KW-0328">Glycosyltransferase</keyword>
<sequence>MRIALVYDCLYPWTVGGAERWMRALAEALAGEGHDVTYLTRRQWEPGDAPRIPGVRVVAVSPAEPLYGPDGTRTISEPLRFGRGVTGHLLRHRGRYDVVHSCSFPYFSVLGAAAALRGTGVPLFVDWFEVWSPAYWNEYLGGVRGRAGGLVQRACARVPQQPFVFSDLHARRLAAEGARTAPRRLAGLYAGPLDAEPAPTAGRAPLAVFAGRHIPDKRVTAIPAAVAAARGRVPGLHALVLGDGPDRPRLLEAIAEAGMQDVVRAPGFVEAGEVEAAIRRAACLLLPSQREGYGLVVVEAAAAGTPSVVAAGPDNAAVELVEPGVNGVVARSDAPADLADALVEAVTGGDALRERTAAWFAASARRLSVQASLEQVLAAYAQARAAR</sequence>
<gene>
    <name evidence="6" type="ORF">AVDCRST_MAG13-268</name>
</gene>
<dbReference type="GO" id="GO:0016757">
    <property type="term" value="F:glycosyltransferase activity"/>
    <property type="evidence" value="ECO:0007669"/>
    <property type="project" value="UniProtKB-KW"/>
</dbReference>
<dbReference type="EMBL" id="CADCVO010000041">
    <property type="protein sequence ID" value="CAA9468633.1"/>
    <property type="molecule type" value="Genomic_DNA"/>
</dbReference>
<dbReference type="PANTHER" id="PTHR12526:SF640">
    <property type="entry name" value="COLANIC ACID BIOSYNTHESIS GLYCOSYLTRANSFERASE WCAL-RELATED"/>
    <property type="match status" value="1"/>
</dbReference>
<dbReference type="CDD" id="cd03801">
    <property type="entry name" value="GT4_PimA-like"/>
    <property type="match status" value="1"/>
</dbReference>
<dbReference type="Pfam" id="PF00534">
    <property type="entry name" value="Glycos_transf_1"/>
    <property type="match status" value="1"/>
</dbReference>
<evidence type="ECO:0000259" key="4">
    <source>
        <dbReference type="Pfam" id="PF00534"/>
    </source>
</evidence>
<dbReference type="Gene3D" id="3.40.50.2000">
    <property type="entry name" value="Glycogen Phosphorylase B"/>
    <property type="match status" value="2"/>
</dbReference>
<evidence type="ECO:0000259" key="5">
    <source>
        <dbReference type="Pfam" id="PF13579"/>
    </source>
</evidence>
<protein>
    <submittedName>
        <fullName evidence="6">Uncharacterized protein</fullName>
    </submittedName>
</protein>
<keyword evidence="3" id="KW-0808">Transferase</keyword>
<name>A0A6J4RAA5_9ACTN</name>
<reference evidence="6" key="1">
    <citation type="submission" date="2020-02" db="EMBL/GenBank/DDBJ databases">
        <authorList>
            <person name="Meier V. D."/>
        </authorList>
    </citation>
    <scope>NUCLEOTIDE SEQUENCE</scope>
    <source>
        <strain evidence="6">AVDCRST_MAG13</strain>
    </source>
</reference>
<evidence type="ECO:0000256" key="2">
    <source>
        <dbReference type="ARBA" id="ARBA00022676"/>
    </source>
</evidence>
<dbReference type="AlphaFoldDB" id="A0A6J4RAA5"/>
<feature type="domain" description="Glycosyl transferase family 1" evidence="4">
    <location>
        <begin position="202"/>
        <end position="354"/>
    </location>
</feature>
<dbReference type="InterPro" id="IPR028098">
    <property type="entry name" value="Glyco_trans_4-like_N"/>
</dbReference>
<dbReference type="SUPFAM" id="SSF53756">
    <property type="entry name" value="UDP-Glycosyltransferase/glycogen phosphorylase"/>
    <property type="match status" value="1"/>
</dbReference>
<accession>A0A6J4RAA5</accession>
<evidence type="ECO:0000313" key="6">
    <source>
        <dbReference type="EMBL" id="CAA9468633.1"/>
    </source>
</evidence>
<comment type="similarity">
    <text evidence="1">Belongs to the glycosyltransferase group 1 family. Glycosyltransferase 4 subfamily.</text>
</comment>
<evidence type="ECO:0000256" key="3">
    <source>
        <dbReference type="ARBA" id="ARBA00022679"/>
    </source>
</evidence>
<dbReference type="Pfam" id="PF13579">
    <property type="entry name" value="Glyco_trans_4_4"/>
    <property type="match status" value="1"/>
</dbReference>
<proteinExistence type="inferred from homology"/>
<dbReference type="PANTHER" id="PTHR12526">
    <property type="entry name" value="GLYCOSYLTRANSFERASE"/>
    <property type="match status" value="1"/>
</dbReference>
<evidence type="ECO:0000256" key="1">
    <source>
        <dbReference type="ARBA" id="ARBA00009481"/>
    </source>
</evidence>
<feature type="domain" description="Glycosyltransferase subfamily 4-like N-terminal" evidence="5">
    <location>
        <begin position="16"/>
        <end position="182"/>
    </location>
</feature>